<feature type="region of interest" description="Disordered" evidence="1">
    <location>
        <begin position="186"/>
        <end position="227"/>
    </location>
</feature>
<organism evidence="2 3">
    <name type="scientific">Rhamnella rubrinervis</name>
    <dbReference type="NCBI Taxonomy" id="2594499"/>
    <lineage>
        <taxon>Eukaryota</taxon>
        <taxon>Viridiplantae</taxon>
        <taxon>Streptophyta</taxon>
        <taxon>Embryophyta</taxon>
        <taxon>Tracheophyta</taxon>
        <taxon>Spermatophyta</taxon>
        <taxon>Magnoliopsida</taxon>
        <taxon>eudicotyledons</taxon>
        <taxon>Gunneridae</taxon>
        <taxon>Pentapetalae</taxon>
        <taxon>rosids</taxon>
        <taxon>fabids</taxon>
        <taxon>Rosales</taxon>
        <taxon>Rhamnaceae</taxon>
        <taxon>rhamnoid group</taxon>
        <taxon>Rhamneae</taxon>
        <taxon>Rhamnella</taxon>
    </lineage>
</organism>
<dbReference type="EMBL" id="VOIH02000003">
    <property type="protein sequence ID" value="KAF3450246.1"/>
    <property type="molecule type" value="Genomic_DNA"/>
</dbReference>
<gene>
    <name evidence="2" type="ORF">FNV43_RR06326</name>
</gene>
<comment type="caution">
    <text evidence="2">The sequence shown here is derived from an EMBL/GenBank/DDBJ whole genome shotgun (WGS) entry which is preliminary data.</text>
</comment>
<reference evidence="2" key="1">
    <citation type="submission" date="2020-03" db="EMBL/GenBank/DDBJ databases">
        <title>A high-quality chromosome-level genome assembly of a woody plant with both climbing and erect habits, Rhamnella rubrinervis.</title>
        <authorList>
            <person name="Lu Z."/>
            <person name="Yang Y."/>
            <person name="Zhu X."/>
            <person name="Sun Y."/>
        </authorList>
    </citation>
    <scope>NUCLEOTIDE SEQUENCE</scope>
    <source>
        <strain evidence="2">BYM</strain>
        <tissue evidence="2">Leaf</tissue>
    </source>
</reference>
<accession>A0A8K0ML70</accession>
<proteinExistence type="predicted"/>
<evidence type="ECO:0000313" key="3">
    <source>
        <dbReference type="Proteomes" id="UP000796880"/>
    </source>
</evidence>
<dbReference type="Proteomes" id="UP000796880">
    <property type="component" value="Unassembled WGS sequence"/>
</dbReference>
<feature type="compositionally biased region" description="Polar residues" evidence="1">
    <location>
        <begin position="201"/>
        <end position="213"/>
    </location>
</feature>
<keyword evidence="3" id="KW-1185">Reference proteome</keyword>
<name>A0A8K0ML70_9ROSA</name>
<evidence type="ECO:0000256" key="1">
    <source>
        <dbReference type="SAM" id="MobiDB-lite"/>
    </source>
</evidence>
<protein>
    <submittedName>
        <fullName evidence="2">Uncharacterized protein</fullName>
    </submittedName>
</protein>
<dbReference type="AlphaFoldDB" id="A0A8K0ML70"/>
<evidence type="ECO:0000313" key="2">
    <source>
        <dbReference type="EMBL" id="KAF3450246.1"/>
    </source>
</evidence>
<sequence length="227" mass="25510">MVRTKSFLGERTGILDRISPATKEMNGELARRPLRKRSCTAWQDAYQAQKEMILKFLHAYTEPSEDEGDARQVKFPPTDALFVHRHPDKACSPSKLSSIVARSCLSRPPPPDRRTALHSIPPRPHMLMRAEFPRQPSFHPPNTPANLAHNKLNHYTQAIVPLPQLYPRSLLHIRYLTLKIEMNSVSPKPSGLKHIRHAPEPSTNNSHVRSNASPRDASSGLSSCAMA</sequence>